<dbReference type="AlphaFoldDB" id="A0A7U2I7V6"/>
<sequence length="409" mass="44755">MTLPNQVIDSLKKAVDGACADIRSDIPGTSVVVVGKDGKELFAHAAGKRGVNSKEDMTLSNLYWIASCTKMIAGVACMQLVEQGKLHLDDGDEIEKLIPELKDVKVLQKDGKLVEKNKKITLRMLLTHTAGFGYSFFNNELRDFAHPAGFDEFSGDIKDILQPLVFQPGEGWQYGVNIDYAGLALERLTGLSLNDYCHKNIFGPLGLKNISFFPTADMKKKLVFMHQRKPDGTLIARDHLLRKPLVVESDSVKEVFNSAGAGAFSTPGDYAQIIATLLNDGTSPTTGAQILKKETVDLMFSNQIEKFPDFGRQGIPDAKPDLTNPLAEIYPNGGAPQGWGLTFMLSNGGPTGRSKTTGFWAGLPNCWWWADREKGVGGIVCSQILPFGDPKVLGLWFDIETQIYQALNA</sequence>
<dbReference type="InterPro" id="IPR050789">
    <property type="entry name" value="Diverse_Enzym_Activities"/>
</dbReference>
<dbReference type="OMA" id="DKACEDQ"/>
<keyword evidence="3" id="KW-1185">Reference proteome</keyword>
<evidence type="ECO:0000313" key="3">
    <source>
        <dbReference type="Proteomes" id="UP000663193"/>
    </source>
</evidence>
<accession>A0A7U2I7V6</accession>
<evidence type="ECO:0000259" key="1">
    <source>
        <dbReference type="Pfam" id="PF00144"/>
    </source>
</evidence>
<proteinExistence type="predicted"/>
<dbReference type="VEuPathDB" id="FungiDB:JI435_103270"/>
<name>A0A7U2I7V6_PHANO</name>
<gene>
    <name evidence="2" type="ORF">JI435_103270</name>
</gene>
<dbReference type="KEGG" id="pno:SNOG_10327"/>
<dbReference type="Proteomes" id="UP000663193">
    <property type="component" value="Chromosome 15"/>
</dbReference>
<feature type="domain" description="Beta-lactamase-related" evidence="1">
    <location>
        <begin position="24"/>
        <end position="387"/>
    </location>
</feature>
<protein>
    <recommendedName>
        <fullName evidence="1">Beta-lactamase-related domain-containing protein</fullName>
    </recommendedName>
</protein>
<dbReference type="Pfam" id="PF00144">
    <property type="entry name" value="Beta-lactamase"/>
    <property type="match status" value="1"/>
</dbReference>
<dbReference type="InterPro" id="IPR012338">
    <property type="entry name" value="Beta-lactam/transpept-like"/>
</dbReference>
<dbReference type="SUPFAM" id="SSF56601">
    <property type="entry name" value="beta-lactamase/transpeptidase-like"/>
    <property type="match status" value="1"/>
</dbReference>
<dbReference type="PANTHER" id="PTHR43283">
    <property type="entry name" value="BETA-LACTAMASE-RELATED"/>
    <property type="match status" value="1"/>
</dbReference>
<dbReference type="Gene3D" id="3.40.710.10">
    <property type="entry name" value="DD-peptidase/beta-lactamase superfamily"/>
    <property type="match status" value="1"/>
</dbReference>
<dbReference type="OrthoDB" id="428260at2759"/>
<dbReference type="RefSeq" id="XP_001800602.1">
    <property type="nucleotide sequence ID" value="XM_001800550.1"/>
</dbReference>
<dbReference type="PANTHER" id="PTHR43283:SF3">
    <property type="entry name" value="BETA-LACTAMASE FAMILY PROTEIN (AFU_ORTHOLOGUE AFUA_5G07500)"/>
    <property type="match status" value="1"/>
</dbReference>
<dbReference type="InterPro" id="IPR001466">
    <property type="entry name" value="Beta-lactam-related"/>
</dbReference>
<organism evidence="2 3">
    <name type="scientific">Phaeosphaeria nodorum (strain SN15 / ATCC MYA-4574 / FGSC 10173)</name>
    <name type="common">Glume blotch fungus</name>
    <name type="synonym">Parastagonospora nodorum</name>
    <dbReference type="NCBI Taxonomy" id="321614"/>
    <lineage>
        <taxon>Eukaryota</taxon>
        <taxon>Fungi</taxon>
        <taxon>Dikarya</taxon>
        <taxon>Ascomycota</taxon>
        <taxon>Pezizomycotina</taxon>
        <taxon>Dothideomycetes</taxon>
        <taxon>Pleosporomycetidae</taxon>
        <taxon>Pleosporales</taxon>
        <taxon>Pleosporineae</taxon>
        <taxon>Phaeosphaeriaceae</taxon>
        <taxon>Parastagonospora</taxon>
    </lineage>
</organism>
<evidence type="ECO:0000313" key="2">
    <source>
        <dbReference type="EMBL" id="QRD03562.1"/>
    </source>
</evidence>
<reference evidence="3" key="1">
    <citation type="journal article" date="2021" name="BMC Genomics">
        <title>Chromosome-level genome assembly and manually-curated proteome of model necrotroph Parastagonospora nodorum Sn15 reveals a genome-wide trove of candidate effector homologs, and redundancy of virulence-related functions within an accessory chromosome.</title>
        <authorList>
            <person name="Bertazzoni S."/>
            <person name="Jones D.A.B."/>
            <person name="Phan H.T."/>
            <person name="Tan K.-C."/>
            <person name="Hane J.K."/>
        </authorList>
    </citation>
    <scope>NUCLEOTIDE SEQUENCE [LARGE SCALE GENOMIC DNA]</scope>
    <source>
        <strain evidence="3">SN15 / ATCC MYA-4574 / FGSC 10173)</strain>
    </source>
</reference>
<dbReference type="EMBL" id="CP069037">
    <property type="protein sequence ID" value="QRD03562.1"/>
    <property type="molecule type" value="Genomic_DNA"/>
</dbReference>